<proteinExistence type="predicted"/>
<organism evidence="1">
    <name type="scientific">Telmatobacter sp. DSM 110680</name>
    <dbReference type="NCBI Taxonomy" id="3036704"/>
    <lineage>
        <taxon>Bacteria</taxon>
        <taxon>Pseudomonadati</taxon>
        <taxon>Acidobacteriota</taxon>
        <taxon>Terriglobia</taxon>
        <taxon>Terriglobales</taxon>
        <taxon>Acidobacteriaceae</taxon>
        <taxon>Telmatobacter</taxon>
    </lineage>
</organism>
<accession>A0AAU7DG38</accession>
<name>A0AAU7DG38_9BACT</name>
<dbReference type="EMBL" id="CP121196">
    <property type="protein sequence ID" value="XBH16987.1"/>
    <property type="molecule type" value="Genomic_DNA"/>
</dbReference>
<reference evidence="1" key="1">
    <citation type="submission" date="2023-03" db="EMBL/GenBank/DDBJ databases">
        <title>Edaphobacter sp.</title>
        <authorList>
            <person name="Huber K.J."/>
            <person name="Papendorf J."/>
            <person name="Pilke C."/>
            <person name="Bunk B."/>
            <person name="Sproeer C."/>
            <person name="Pester M."/>
        </authorList>
    </citation>
    <scope>NUCLEOTIDE SEQUENCE</scope>
    <source>
        <strain evidence="1">DSM 110680</strain>
    </source>
</reference>
<dbReference type="AlphaFoldDB" id="A0AAU7DG38"/>
<dbReference type="RefSeq" id="WP_348262218.1">
    <property type="nucleotide sequence ID" value="NZ_CP121196.1"/>
</dbReference>
<protein>
    <submittedName>
        <fullName evidence="1">Uncharacterized protein</fullName>
    </submittedName>
</protein>
<evidence type="ECO:0000313" key="1">
    <source>
        <dbReference type="EMBL" id="XBH16987.1"/>
    </source>
</evidence>
<sequence>MKQALTFRDAQQPGAIPWALQMRAISREEPNRVVRSVTGAILGCGGWVLSRSASDEGLIDILFEFERQSCLEIYSILIAAGVELSQNAHIRFTELCQCTRLVRKDCSEEIVSVDLEIQTFAMNEEKDTAAQAPH</sequence>
<gene>
    <name evidence="1" type="ORF">P8935_20735</name>
</gene>